<dbReference type="Gene3D" id="3.40.50.12780">
    <property type="entry name" value="N-terminal domain of ligase-like"/>
    <property type="match status" value="1"/>
</dbReference>
<evidence type="ECO:0000256" key="5">
    <source>
        <dbReference type="ARBA" id="ARBA00022840"/>
    </source>
</evidence>
<dbReference type="Pfam" id="PF00501">
    <property type="entry name" value="AMP-binding"/>
    <property type="match status" value="1"/>
</dbReference>
<comment type="caution">
    <text evidence="11">The sequence shown here is derived from an EMBL/GenBank/DDBJ whole genome shotgun (WGS) entry which is preliminary data.</text>
</comment>
<evidence type="ECO:0000256" key="9">
    <source>
        <dbReference type="SAM" id="Phobius"/>
    </source>
</evidence>
<feature type="domain" description="AMP-dependent synthetase/ligase" evidence="10">
    <location>
        <begin position="134"/>
        <end position="545"/>
    </location>
</feature>
<dbReference type="OrthoDB" id="1700726at2759"/>
<name>A0A814CMY9_9BILA</name>
<feature type="transmembrane region" description="Helical" evidence="9">
    <location>
        <begin position="20"/>
        <end position="39"/>
    </location>
</feature>
<comment type="catalytic activity">
    <reaction evidence="7">
        <text>a long-chain fatty acid + ATP + CoA = a long-chain fatty acyl-CoA + AMP + diphosphate</text>
        <dbReference type="Rhea" id="RHEA:15421"/>
        <dbReference type="ChEBI" id="CHEBI:30616"/>
        <dbReference type="ChEBI" id="CHEBI:33019"/>
        <dbReference type="ChEBI" id="CHEBI:57287"/>
        <dbReference type="ChEBI" id="CHEBI:57560"/>
        <dbReference type="ChEBI" id="CHEBI:83139"/>
        <dbReference type="ChEBI" id="CHEBI:456215"/>
        <dbReference type="EC" id="6.2.1.3"/>
    </reaction>
</comment>
<feature type="compositionally biased region" description="Polar residues" evidence="8">
    <location>
        <begin position="732"/>
        <end position="746"/>
    </location>
</feature>
<dbReference type="EMBL" id="CAJNOQ010002196">
    <property type="protein sequence ID" value="CAF0944544.1"/>
    <property type="molecule type" value="Genomic_DNA"/>
</dbReference>
<proteinExistence type="inferred from homology"/>
<dbReference type="EC" id="6.2.1.3" evidence="6"/>
<dbReference type="GO" id="GO:0005811">
    <property type="term" value="C:lipid droplet"/>
    <property type="evidence" value="ECO:0007669"/>
    <property type="project" value="TreeGrafter"/>
</dbReference>
<keyword evidence="9" id="KW-0812">Transmembrane</keyword>
<feature type="compositionally biased region" description="Basic and acidic residues" evidence="8">
    <location>
        <begin position="748"/>
        <end position="786"/>
    </location>
</feature>
<organism evidence="11 13">
    <name type="scientific">Didymodactylos carnosus</name>
    <dbReference type="NCBI Taxonomy" id="1234261"/>
    <lineage>
        <taxon>Eukaryota</taxon>
        <taxon>Metazoa</taxon>
        <taxon>Spiralia</taxon>
        <taxon>Gnathifera</taxon>
        <taxon>Rotifera</taxon>
        <taxon>Eurotatoria</taxon>
        <taxon>Bdelloidea</taxon>
        <taxon>Philodinida</taxon>
        <taxon>Philodinidae</taxon>
        <taxon>Didymodactylos</taxon>
    </lineage>
</organism>
<evidence type="ECO:0000259" key="10">
    <source>
        <dbReference type="Pfam" id="PF00501"/>
    </source>
</evidence>
<gene>
    <name evidence="11" type="ORF">GPM918_LOCUS10899</name>
    <name evidence="12" type="ORF">SRO942_LOCUS10900</name>
</gene>
<dbReference type="PANTHER" id="PTHR43272">
    <property type="entry name" value="LONG-CHAIN-FATTY-ACID--COA LIGASE"/>
    <property type="match status" value="1"/>
</dbReference>
<dbReference type="InterPro" id="IPR000873">
    <property type="entry name" value="AMP-dep_synth/lig_dom"/>
</dbReference>
<accession>A0A814CMY9</accession>
<dbReference type="AlphaFoldDB" id="A0A814CMY9"/>
<keyword evidence="5" id="KW-0067">ATP-binding</keyword>
<keyword evidence="2" id="KW-0436">Ligase</keyword>
<comment type="similarity">
    <text evidence="1">Belongs to the ATP-dependent AMP-binding enzyme family.</text>
</comment>
<dbReference type="GO" id="GO:0035336">
    <property type="term" value="P:long-chain fatty-acyl-CoA metabolic process"/>
    <property type="evidence" value="ECO:0007669"/>
    <property type="project" value="TreeGrafter"/>
</dbReference>
<dbReference type="GO" id="GO:0005524">
    <property type="term" value="F:ATP binding"/>
    <property type="evidence" value="ECO:0007669"/>
    <property type="project" value="UniProtKB-KW"/>
</dbReference>
<dbReference type="SUPFAM" id="SSF56801">
    <property type="entry name" value="Acetyl-CoA synthetase-like"/>
    <property type="match status" value="1"/>
</dbReference>
<keyword evidence="9" id="KW-0472">Membrane</keyword>
<evidence type="ECO:0000313" key="11">
    <source>
        <dbReference type="EMBL" id="CAF0944544.1"/>
    </source>
</evidence>
<dbReference type="Proteomes" id="UP000681722">
    <property type="component" value="Unassembled WGS sequence"/>
</dbReference>
<evidence type="ECO:0000313" key="12">
    <source>
        <dbReference type="EMBL" id="CAF3720814.1"/>
    </source>
</evidence>
<evidence type="ECO:0000256" key="6">
    <source>
        <dbReference type="ARBA" id="ARBA00026121"/>
    </source>
</evidence>
<dbReference type="GO" id="GO:0004467">
    <property type="term" value="F:long-chain fatty acid-CoA ligase activity"/>
    <property type="evidence" value="ECO:0007669"/>
    <property type="project" value="UniProtKB-EC"/>
</dbReference>
<dbReference type="GO" id="GO:0005783">
    <property type="term" value="C:endoplasmic reticulum"/>
    <property type="evidence" value="ECO:0007669"/>
    <property type="project" value="TreeGrafter"/>
</dbReference>
<evidence type="ECO:0000256" key="2">
    <source>
        <dbReference type="ARBA" id="ARBA00022598"/>
    </source>
</evidence>
<protein>
    <recommendedName>
        <fullName evidence="6">long-chain-fatty-acid--CoA ligase</fullName>
        <ecNumber evidence="6">6.2.1.3</ecNumber>
    </recommendedName>
</protein>
<evidence type="ECO:0000313" key="13">
    <source>
        <dbReference type="Proteomes" id="UP000663829"/>
    </source>
</evidence>
<feature type="region of interest" description="Disordered" evidence="8">
    <location>
        <begin position="722"/>
        <end position="796"/>
    </location>
</feature>
<dbReference type="PANTHER" id="PTHR43272:SF83">
    <property type="entry name" value="ACYL-COA SYNTHETASE LONG-CHAIN, ISOFORM J"/>
    <property type="match status" value="1"/>
</dbReference>
<sequence>MPDLSRIFESALNTAFKRFLVTILKTTLVCLIAFFFVQIPTIGRFLMTIGKDDDRSKKQKRLRAKIVDKNDPSSPYRAVEVVDELKYIPEDGIHTLADIPDLTIKRFADRETLGVREILNVEDETQPNGKVFKKFILGEYKFTTYKEAHEHILAIGKGLLSLGLKQGDRILLFAETRPEWLLTAFAAFRHGITVVTLYSTLGDEAVRHGITESEVEVIVTSTELVPKLEKILEKTKKVHHVIYFPGFKQIHPTDKNDIEFHSLQQLEEKGKQANIDGFILNKRPKPQDIAVIMYTSGSTGAPKGVLITHENIIAAMTGQKERVFPMVDLETHVYIAYLPLAHILELCCELLVYYSGVKCGYSSPQTLTDQSTAIKRGQKGDLQVLRPHLMSCVPTILDRIHKTVNEKINQANFFQRHLFYLCYKIKVKRLEEGLDSPHLDNLIFKKFNQLVLGGRVRTMLCGGAVLSEDTQRFVQAALCITLFQGYGLTETCAGGSIADQHDISVGRAGYPLVCCEMRLENWDEDKPNPRGEILIGGKMVAVGYFAEAAKENVNFKEINGTRYFSTGDIGEIFPDGTIKIVDRKKDLIKLRGGEYVSLTKVEMAIGKVPIVENCCLCASSSAEYTVLLVSPNQKNMTSYTEKHFDTKEWQKLIDDEEFVGQVLKDVQEACRKGGIERFETPQRVRIVPDAWTPETGLVTDALKLKRKAIELKYQDDIDTLYKDEPKQKQNKKGGSSRTKSSNSNETNDNDKKQKSSKEENKENNNQKKDSSKEDNEKNEQQAKEPTDVAQDVIADK</sequence>
<keyword evidence="13" id="KW-1185">Reference proteome</keyword>
<evidence type="ECO:0000256" key="1">
    <source>
        <dbReference type="ARBA" id="ARBA00006432"/>
    </source>
</evidence>
<evidence type="ECO:0000256" key="3">
    <source>
        <dbReference type="ARBA" id="ARBA00022741"/>
    </source>
</evidence>
<evidence type="ECO:0000256" key="7">
    <source>
        <dbReference type="ARBA" id="ARBA00036813"/>
    </source>
</evidence>
<keyword evidence="4" id="KW-0443">Lipid metabolism</keyword>
<dbReference type="Proteomes" id="UP000663829">
    <property type="component" value="Unassembled WGS sequence"/>
</dbReference>
<keyword evidence="3" id="KW-0547">Nucleotide-binding</keyword>
<dbReference type="PROSITE" id="PS00455">
    <property type="entry name" value="AMP_BINDING"/>
    <property type="match status" value="1"/>
</dbReference>
<dbReference type="GO" id="GO:0005886">
    <property type="term" value="C:plasma membrane"/>
    <property type="evidence" value="ECO:0007669"/>
    <property type="project" value="TreeGrafter"/>
</dbReference>
<dbReference type="GO" id="GO:0030182">
    <property type="term" value="P:neuron differentiation"/>
    <property type="evidence" value="ECO:0007669"/>
    <property type="project" value="TreeGrafter"/>
</dbReference>
<evidence type="ECO:0000256" key="4">
    <source>
        <dbReference type="ARBA" id="ARBA00022832"/>
    </source>
</evidence>
<dbReference type="InterPro" id="IPR020845">
    <property type="entry name" value="AMP-binding_CS"/>
</dbReference>
<keyword evidence="4" id="KW-0276">Fatty acid metabolism</keyword>
<dbReference type="InterPro" id="IPR042099">
    <property type="entry name" value="ANL_N_sf"/>
</dbReference>
<dbReference type="EMBL" id="CAJOBC010002196">
    <property type="protein sequence ID" value="CAF3720814.1"/>
    <property type="molecule type" value="Genomic_DNA"/>
</dbReference>
<evidence type="ECO:0000256" key="8">
    <source>
        <dbReference type="SAM" id="MobiDB-lite"/>
    </source>
</evidence>
<reference evidence="11" key="1">
    <citation type="submission" date="2021-02" db="EMBL/GenBank/DDBJ databases">
        <authorList>
            <person name="Nowell W R."/>
        </authorList>
    </citation>
    <scope>NUCLEOTIDE SEQUENCE</scope>
</reference>
<keyword evidence="9" id="KW-1133">Transmembrane helix</keyword>